<dbReference type="Proteomes" id="UP001066276">
    <property type="component" value="Chromosome 5"/>
</dbReference>
<name>A0AAV7RBS0_PLEWA</name>
<organism evidence="1 2">
    <name type="scientific">Pleurodeles waltl</name>
    <name type="common">Iberian ribbed newt</name>
    <dbReference type="NCBI Taxonomy" id="8319"/>
    <lineage>
        <taxon>Eukaryota</taxon>
        <taxon>Metazoa</taxon>
        <taxon>Chordata</taxon>
        <taxon>Craniata</taxon>
        <taxon>Vertebrata</taxon>
        <taxon>Euteleostomi</taxon>
        <taxon>Amphibia</taxon>
        <taxon>Batrachia</taxon>
        <taxon>Caudata</taxon>
        <taxon>Salamandroidea</taxon>
        <taxon>Salamandridae</taxon>
        <taxon>Pleurodelinae</taxon>
        <taxon>Pleurodeles</taxon>
    </lineage>
</organism>
<proteinExistence type="predicted"/>
<evidence type="ECO:0000313" key="1">
    <source>
        <dbReference type="EMBL" id="KAJ1148781.1"/>
    </source>
</evidence>
<gene>
    <name evidence="1" type="ORF">NDU88_001607</name>
</gene>
<protein>
    <submittedName>
        <fullName evidence="1">Uncharacterized protein</fullName>
    </submittedName>
</protein>
<accession>A0AAV7RBS0</accession>
<comment type="caution">
    <text evidence="1">The sequence shown here is derived from an EMBL/GenBank/DDBJ whole genome shotgun (WGS) entry which is preliminary data.</text>
</comment>
<evidence type="ECO:0000313" key="2">
    <source>
        <dbReference type="Proteomes" id="UP001066276"/>
    </source>
</evidence>
<reference evidence="1" key="1">
    <citation type="journal article" date="2022" name="bioRxiv">
        <title>Sequencing and chromosome-scale assembly of the giantPleurodeles waltlgenome.</title>
        <authorList>
            <person name="Brown T."/>
            <person name="Elewa A."/>
            <person name="Iarovenko S."/>
            <person name="Subramanian E."/>
            <person name="Araus A.J."/>
            <person name="Petzold A."/>
            <person name="Susuki M."/>
            <person name="Suzuki K.-i.T."/>
            <person name="Hayashi T."/>
            <person name="Toyoda A."/>
            <person name="Oliveira C."/>
            <person name="Osipova E."/>
            <person name="Leigh N.D."/>
            <person name="Simon A."/>
            <person name="Yun M.H."/>
        </authorList>
    </citation>
    <scope>NUCLEOTIDE SEQUENCE</scope>
    <source>
        <strain evidence="1">20211129_DDA</strain>
        <tissue evidence="1">Liver</tissue>
    </source>
</reference>
<dbReference type="AlphaFoldDB" id="A0AAV7RBS0"/>
<keyword evidence="2" id="KW-1185">Reference proteome</keyword>
<dbReference type="EMBL" id="JANPWB010000009">
    <property type="protein sequence ID" value="KAJ1148781.1"/>
    <property type="molecule type" value="Genomic_DNA"/>
</dbReference>
<sequence>MPSLDSRATRKQHCELLPSHRLAVPLCRVPMSLKRSASAPVTCVLPYPVSCWSDVSRHCREASPERCRSTTGHPAHARVCPAGVLWVGTAGRHRQNPWNADGLPPATPPMPVPVSVPRWWCWWCCGLADKVRRGEEWR</sequence>